<dbReference type="InterPro" id="IPR032466">
    <property type="entry name" value="Metal_Hydrolase"/>
</dbReference>
<dbReference type="Proteomes" id="UP000826012">
    <property type="component" value="Chromosome"/>
</dbReference>
<dbReference type="EMBL" id="AP024828">
    <property type="protein sequence ID" value="BCZ21958.1"/>
    <property type="molecule type" value="Genomic_DNA"/>
</dbReference>
<dbReference type="InterPro" id="IPR032465">
    <property type="entry name" value="ACMSD"/>
</dbReference>
<accession>A0ABN6IGA4</accession>
<dbReference type="Gene3D" id="3.20.20.140">
    <property type="entry name" value="Metal-dependent hydrolases"/>
    <property type="match status" value="1"/>
</dbReference>
<dbReference type="RefSeq" id="WP_221045347.1">
    <property type="nucleotide sequence ID" value="NZ_AP024828.1"/>
</dbReference>
<evidence type="ECO:0000313" key="3">
    <source>
        <dbReference type="EMBL" id="BCZ21958.1"/>
    </source>
</evidence>
<proteinExistence type="predicted"/>
<reference evidence="3 4" key="2">
    <citation type="submission" date="2021-07" db="EMBL/GenBank/DDBJ databases">
        <authorList>
            <person name="Matsumoto Y."/>
            <person name="Motooka D."/>
            <person name="Nakamura S."/>
        </authorList>
    </citation>
    <scope>NUCLEOTIDE SEQUENCE [LARGE SCALE GENOMIC DNA]</scope>
    <source>
        <strain evidence="3 4">TY59</strain>
    </source>
</reference>
<name>A0ABN6IGA4_9MYCO</name>
<keyword evidence="4" id="KW-1185">Reference proteome</keyword>
<dbReference type="SUPFAM" id="SSF51556">
    <property type="entry name" value="Metallo-dependent hydrolases"/>
    <property type="match status" value="1"/>
</dbReference>
<dbReference type="InterPro" id="IPR006680">
    <property type="entry name" value="Amidohydro-rel"/>
</dbReference>
<reference evidence="3 4" key="1">
    <citation type="submission" date="2021-07" db="EMBL/GenBank/DDBJ databases">
        <title>Complete genome sequence of nontuberculous Mycobacterium sp. TY59.</title>
        <authorList>
            <person name="Fukushima K."/>
        </authorList>
    </citation>
    <scope>NUCLEOTIDE SEQUENCE [LARGE SCALE GENOMIC DNA]</scope>
    <source>
        <strain evidence="3 4">TY59</strain>
    </source>
</reference>
<evidence type="ECO:0000256" key="1">
    <source>
        <dbReference type="ARBA" id="ARBA00023239"/>
    </source>
</evidence>
<dbReference type="PANTHER" id="PTHR21240">
    <property type="entry name" value="2-AMINO-3-CARBOXYLMUCONATE-6-SEMIALDEHYDE DECARBOXYLASE"/>
    <property type="match status" value="1"/>
</dbReference>
<gene>
    <name evidence="3" type="ORF">MTY59_18130</name>
</gene>
<dbReference type="Pfam" id="PF04909">
    <property type="entry name" value="Amidohydro_2"/>
    <property type="match status" value="1"/>
</dbReference>
<protein>
    <submittedName>
        <fullName evidence="3">Amidohydrolase</fullName>
    </submittedName>
</protein>
<organism evidence="3 4">
    <name type="scientific">Mycobacterium senriense</name>
    <dbReference type="NCBI Taxonomy" id="2775496"/>
    <lineage>
        <taxon>Bacteria</taxon>
        <taxon>Bacillati</taxon>
        <taxon>Actinomycetota</taxon>
        <taxon>Actinomycetes</taxon>
        <taxon>Mycobacteriales</taxon>
        <taxon>Mycobacteriaceae</taxon>
        <taxon>Mycobacterium</taxon>
        <taxon>Mycobacterium avium complex (MAC)</taxon>
    </lineage>
</organism>
<keyword evidence="1" id="KW-0456">Lyase</keyword>
<evidence type="ECO:0000259" key="2">
    <source>
        <dbReference type="Pfam" id="PF04909"/>
    </source>
</evidence>
<evidence type="ECO:0000313" key="4">
    <source>
        <dbReference type="Proteomes" id="UP000826012"/>
    </source>
</evidence>
<sequence length="386" mass="43202">MLLSNYTVIDVDTHITEPPDTWTARMPSKYGDRIPHIERIEGWDTWVIDGRPFSRPGNTAMAGFDGTVPDGPPTYADMHPAAWDAKTRVAFMDEQGIRAHVLYPNVGGFGAAVWLDVDDRQFALDCVKAFNDFQTDFASVAPDRLLPIVSVPFWDVEASVAEIERCLGNGHRGVNFVNCPQVHGQPPLWDRHWDPIWTVARDAGVTVNFHIGGGRIVDLFMTGMEMGFRANFSRVSSTMFADNLRCMADLINGGVCHRFPDLNFVSVESGVGMIPAFLEAADWQWRNGGVAVEHPEYDLLPSEYFRRQIFGCFWYEQDVLTPAVLAYPDNMLFETDFPHPTSQHPSPQTPATTAGVYIDSAMGQLPEDIRRKLLFENAAKLYKVAA</sequence>
<dbReference type="PANTHER" id="PTHR21240:SF28">
    <property type="entry name" value="ISO-OROTATE DECARBOXYLASE (EUROFUNG)"/>
    <property type="match status" value="1"/>
</dbReference>
<feature type="domain" description="Amidohydrolase-related" evidence="2">
    <location>
        <begin position="9"/>
        <end position="383"/>
    </location>
</feature>